<proteinExistence type="predicted"/>
<dbReference type="AlphaFoldDB" id="A0AAU9KHP2"/>
<accession>A0AAU9KHP2</accession>
<protein>
    <submittedName>
        <fullName evidence="1">Uncharacterized protein</fullName>
    </submittedName>
</protein>
<comment type="caution">
    <text evidence="1">The sequence shown here is derived from an EMBL/GenBank/DDBJ whole genome shotgun (WGS) entry which is preliminary data.</text>
</comment>
<name>A0AAU9KHP2_9CILI</name>
<sequence>MIQSIPLYLRIRAIYTLLWRFLEFSHYSNLNYIIKPATYFPLYFLKSILKGNSVFINLKKLKNLVIINLK</sequence>
<reference evidence="1" key="1">
    <citation type="submission" date="2021-09" db="EMBL/GenBank/DDBJ databases">
        <authorList>
            <consortium name="AG Swart"/>
            <person name="Singh M."/>
            <person name="Singh A."/>
            <person name="Seah K."/>
            <person name="Emmerich C."/>
        </authorList>
    </citation>
    <scope>NUCLEOTIDE SEQUENCE</scope>
    <source>
        <strain evidence="1">ATCC30299</strain>
    </source>
</reference>
<evidence type="ECO:0000313" key="2">
    <source>
        <dbReference type="Proteomes" id="UP001162131"/>
    </source>
</evidence>
<gene>
    <name evidence="1" type="ORF">BSTOLATCC_MIC57088</name>
</gene>
<keyword evidence="2" id="KW-1185">Reference proteome</keyword>
<organism evidence="1 2">
    <name type="scientific">Blepharisma stoltei</name>
    <dbReference type="NCBI Taxonomy" id="1481888"/>
    <lineage>
        <taxon>Eukaryota</taxon>
        <taxon>Sar</taxon>
        <taxon>Alveolata</taxon>
        <taxon>Ciliophora</taxon>
        <taxon>Postciliodesmatophora</taxon>
        <taxon>Heterotrichea</taxon>
        <taxon>Heterotrichida</taxon>
        <taxon>Blepharismidae</taxon>
        <taxon>Blepharisma</taxon>
    </lineage>
</organism>
<evidence type="ECO:0000313" key="1">
    <source>
        <dbReference type="EMBL" id="CAG9332799.1"/>
    </source>
</evidence>
<dbReference type="EMBL" id="CAJZBQ010000055">
    <property type="protein sequence ID" value="CAG9332799.1"/>
    <property type="molecule type" value="Genomic_DNA"/>
</dbReference>
<dbReference type="Proteomes" id="UP001162131">
    <property type="component" value="Unassembled WGS sequence"/>
</dbReference>